<feature type="active site" description="Proton acceptor; specific for D-alanine" evidence="5">
    <location>
        <position position="26"/>
    </location>
</feature>
<dbReference type="GO" id="GO:0030632">
    <property type="term" value="P:D-alanine biosynthetic process"/>
    <property type="evidence" value="ECO:0007669"/>
    <property type="project" value="UniProtKB-UniRule"/>
</dbReference>
<dbReference type="EC" id="5.1.1.1" evidence="5"/>
<dbReference type="GO" id="GO:0008784">
    <property type="term" value="F:alanine racemase activity"/>
    <property type="evidence" value="ECO:0007669"/>
    <property type="project" value="UniProtKB-UniRule"/>
</dbReference>
<dbReference type="GO" id="GO:0005829">
    <property type="term" value="C:cytosol"/>
    <property type="evidence" value="ECO:0007669"/>
    <property type="project" value="TreeGrafter"/>
</dbReference>
<evidence type="ECO:0000259" key="8">
    <source>
        <dbReference type="SMART" id="SM01005"/>
    </source>
</evidence>
<feature type="modified residue" description="N6-(pyridoxal phosphate)lysine" evidence="5 6">
    <location>
        <position position="26"/>
    </location>
</feature>
<dbReference type="UniPathway" id="UPA00042">
    <property type="reaction ID" value="UER00497"/>
</dbReference>
<evidence type="ECO:0000256" key="6">
    <source>
        <dbReference type="PIRSR" id="PIRSR600821-50"/>
    </source>
</evidence>
<feature type="active site" description="Proton acceptor; specific for L-alanine" evidence="5">
    <location>
        <position position="253"/>
    </location>
</feature>
<dbReference type="HAMAP" id="MF_01201">
    <property type="entry name" value="Ala_racemase"/>
    <property type="match status" value="1"/>
</dbReference>
<organism evidence="9 10">
    <name type="scientific">Helicobacter muridarum</name>
    <dbReference type="NCBI Taxonomy" id="216"/>
    <lineage>
        <taxon>Bacteria</taxon>
        <taxon>Pseudomonadati</taxon>
        <taxon>Campylobacterota</taxon>
        <taxon>Epsilonproteobacteria</taxon>
        <taxon>Campylobacterales</taxon>
        <taxon>Helicobacteraceae</taxon>
        <taxon>Helicobacter</taxon>
    </lineage>
</organism>
<dbReference type="InterPro" id="IPR020622">
    <property type="entry name" value="Ala_racemase_pyridoxalP-BS"/>
</dbReference>
<comment type="cofactor">
    <cofactor evidence="2 5 6">
        <name>pyridoxal 5'-phosphate</name>
        <dbReference type="ChEBI" id="CHEBI:597326"/>
    </cofactor>
</comment>
<sequence>MSNFLHNINLAKERIEENTKLMLVLKADAYGHGAVKLAEFALKHNISFFGVATLEEALQLRERFKEPRILILGYTLPYHALEAIKNNIELCIYDMQTAKEFSNIASKENKEALAHIKLDTGMNRIGYKYTARSIKEIQDILNLPYINVKGIFTHFATADSNDLEYFNKQNKGFQDFLDSITLPKNILLHCANSASLLRFKQSHRDMVRLGISAYGLKPSIDMDMQGVKLKPAMSLKANIIHIKEIGKDEGVSYNKTFIANKKSKIATLPIGYADGYMRLLSNKADVLIHGKRAPVIGNICMDHCMVDISHLENVKIGDCALLFGYDNMGNELSVDELANHIGTINYELVCAVSKRVPRVYVKNT</sequence>
<comment type="catalytic activity">
    <reaction evidence="1 5">
        <text>L-alanine = D-alanine</text>
        <dbReference type="Rhea" id="RHEA:20249"/>
        <dbReference type="ChEBI" id="CHEBI:57416"/>
        <dbReference type="ChEBI" id="CHEBI:57972"/>
        <dbReference type="EC" id="5.1.1.1"/>
    </reaction>
</comment>
<dbReference type="InterPro" id="IPR011079">
    <property type="entry name" value="Ala_racemase_C"/>
</dbReference>
<evidence type="ECO:0000256" key="2">
    <source>
        <dbReference type="ARBA" id="ARBA00001933"/>
    </source>
</evidence>
<proteinExistence type="inferred from homology"/>
<evidence type="ECO:0000256" key="3">
    <source>
        <dbReference type="ARBA" id="ARBA00022898"/>
    </source>
</evidence>
<dbReference type="SUPFAM" id="SSF51419">
    <property type="entry name" value="PLP-binding barrel"/>
    <property type="match status" value="1"/>
</dbReference>
<dbReference type="Pfam" id="PF00842">
    <property type="entry name" value="Ala_racemase_C"/>
    <property type="match status" value="1"/>
</dbReference>
<keyword evidence="4 5" id="KW-0413">Isomerase</keyword>
<dbReference type="GO" id="GO:0009252">
    <property type="term" value="P:peptidoglycan biosynthetic process"/>
    <property type="evidence" value="ECO:0007669"/>
    <property type="project" value="TreeGrafter"/>
</dbReference>
<dbReference type="Proteomes" id="UP000255139">
    <property type="component" value="Unassembled WGS sequence"/>
</dbReference>
<evidence type="ECO:0000313" key="9">
    <source>
        <dbReference type="EMBL" id="STQ86174.1"/>
    </source>
</evidence>
<evidence type="ECO:0000256" key="1">
    <source>
        <dbReference type="ARBA" id="ARBA00000316"/>
    </source>
</evidence>
<dbReference type="PANTHER" id="PTHR30511">
    <property type="entry name" value="ALANINE RACEMASE"/>
    <property type="match status" value="1"/>
</dbReference>
<dbReference type="GO" id="GO:0030170">
    <property type="term" value="F:pyridoxal phosphate binding"/>
    <property type="evidence" value="ECO:0007669"/>
    <property type="project" value="UniProtKB-UniRule"/>
</dbReference>
<dbReference type="CDD" id="cd00430">
    <property type="entry name" value="PLPDE_III_AR"/>
    <property type="match status" value="1"/>
</dbReference>
<dbReference type="InterPro" id="IPR029066">
    <property type="entry name" value="PLP-binding_barrel"/>
</dbReference>
<feature type="binding site" evidence="5 7">
    <location>
        <position position="301"/>
    </location>
    <ligand>
        <name>substrate</name>
    </ligand>
</feature>
<dbReference type="InterPro" id="IPR001608">
    <property type="entry name" value="Ala_racemase_N"/>
</dbReference>
<dbReference type="FunFam" id="3.20.20.10:FF:000002">
    <property type="entry name" value="Alanine racemase"/>
    <property type="match status" value="1"/>
</dbReference>
<keyword evidence="3 5" id="KW-0663">Pyridoxal phosphate</keyword>
<evidence type="ECO:0000256" key="5">
    <source>
        <dbReference type="HAMAP-Rule" id="MF_01201"/>
    </source>
</evidence>
<dbReference type="EMBL" id="UGJE01000002">
    <property type="protein sequence ID" value="STQ86174.1"/>
    <property type="molecule type" value="Genomic_DNA"/>
</dbReference>
<accession>A0A377PUU3</accession>
<dbReference type="NCBIfam" id="TIGR00492">
    <property type="entry name" value="alr"/>
    <property type="match status" value="1"/>
</dbReference>
<name>A0A377PUU3_9HELI</name>
<dbReference type="SMART" id="SM01005">
    <property type="entry name" value="Ala_racemase_C"/>
    <property type="match status" value="1"/>
</dbReference>
<gene>
    <name evidence="9" type="primary">alr_1</name>
    <name evidence="9" type="ORF">NCTC12714_00976</name>
</gene>
<protein>
    <recommendedName>
        <fullName evidence="5">Alanine racemase</fullName>
        <ecNumber evidence="5">5.1.1.1</ecNumber>
    </recommendedName>
</protein>
<comment type="function">
    <text evidence="5">Catalyzes the interconversion of L-alanine and D-alanine. May also act on other amino acids.</text>
</comment>
<comment type="similarity">
    <text evidence="5">Belongs to the alanine racemase family.</text>
</comment>
<dbReference type="PANTHER" id="PTHR30511:SF0">
    <property type="entry name" value="ALANINE RACEMASE, CATABOLIC-RELATED"/>
    <property type="match status" value="1"/>
</dbReference>
<dbReference type="Gene3D" id="3.20.20.10">
    <property type="entry name" value="Alanine racemase"/>
    <property type="match status" value="1"/>
</dbReference>
<dbReference type="InterPro" id="IPR000821">
    <property type="entry name" value="Ala_racemase"/>
</dbReference>
<feature type="binding site" evidence="5 7">
    <location>
        <position position="124"/>
    </location>
    <ligand>
        <name>substrate</name>
    </ligand>
</feature>
<dbReference type="PROSITE" id="PS00395">
    <property type="entry name" value="ALANINE_RACEMASE"/>
    <property type="match status" value="1"/>
</dbReference>
<comment type="pathway">
    <text evidence="5">Amino-acid biosynthesis; D-alanine biosynthesis; D-alanine from L-alanine: step 1/1.</text>
</comment>
<dbReference type="Gene3D" id="2.40.37.10">
    <property type="entry name" value="Lyase, Ornithine Decarboxylase, Chain A, domain 1"/>
    <property type="match status" value="1"/>
</dbReference>
<dbReference type="FunFam" id="2.40.37.10:FF:000006">
    <property type="entry name" value="Alanine racemase"/>
    <property type="match status" value="1"/>
</dbReference>
<evidence type="ECO:0000256" key="7">
    <source>
        <dbReference type="PIRSR" id="PIRSR600821-52"/>
    </source>
</evidence>
<keyword evidence="10" id="KW-1185">Reference proteome</keyword>
<evidence type="ECO:0000313" key="10">
    <source>
        <dbReference type="Proteomes" id="UP000255139"/>
    </source>
</evidence>
<feature type="domain" description="Alanine racemase C-terminal" evidence="8">
    <location>
        <begin position="232"/>
        <end position="361"/>
    </location>
</feature>
<dbReference type="SUPFAM" id="SSF50621">
    <property type="entry name" value="Alanine racemase C-terminal domain-like"/>
    <property type="match status" value="1"/>
</dbReference>
<dbReference type="PRINTS" id="PR00992">
    <property type="entry name" value="ALARACEMASE"/>
</dbReference>
<dbReference type="InterPro" id="IPR009006">
    <property type="entry name" value="Ala_racemase/Decarboxylase_C"/>
</dbReference>
<evidence type="ECO:0000256" key="4">
    <source>
        <dbReference type="ARBA" id="ARBA00023235"/>
    </source>
</evidence>
<dbReference type="AlphaFoldDB" id="A0A377PUU3"/>
<reference evidence="9 10" key="1">
    <citation type="submission" date="2018-06" db="EMBL/GenBank/DDBJ databases">
        <authorList>
            <consortium name="Pathogen Informatics"/>
            <person name="Doyle S."/>
        </authorList>
    </citation>
    <scope>NUCLEOTIDE SEQUENCE [LARGE SCALE GENOMIC DNA]</scope>
    <source>
        <strain evidence="9 10">NCTC12714</strain>
    </source>
</reference>
<dbReference type="Pfam" id="PF01168">
    <property type="entry name" value="Ala_racemase_N"/>
    <property type="match status" value="1"/>
</dbReference>